<evidence type="ECO:0000313" key="1">
    <source>
        <dbReference type="EMBL" id="SLM90507.1"/>
    </source>
</evidence>
<dbReference type="Proteomes" id="UP000195981">
    <property type="component" value="Unassembled WGS sequence"/>
</dbReference>
<organism evidence="1 2">
    <name type="scientific">Brachybacterium nesterenkovii</name>
    <dbReference type="NCBI Taxonomy" id="47847"/>
    <lineage>
        <taxon>Bacteria</taxon>
        <taxon>Bacillati</taxon>
        <taxon>Actinomycetota</taxon>
        <taxon>Actinomycetes</taxon>
        <taxon>Micrococcales</taxon>
        <taxon>Dermabacteraceae</taxon>
        <taxon>Brachybacterium</taxon>
    </lineage>
</organism>
<keyword evidence="2" id="KW-1185">Reference proteome</keyword>
<sequence>MEGLGRSRVRRGPRFAPLVLGIRTHDGGHRTLPVPAVGLSPQGAEVAEATAGAIRSGNCRR</sequence>
<evidence type="ECO:0000313" key="2">
    <source>
        <dbReference type="Proteomes" id="UP000195981"/>
    </source>
</evidence>
<accession>A0A1X6WZE8</accession>
<gene>
    <name evidence="1" type="ORF">FM110_05050</name>
</gene>
<dbReference type="AlphaFoldDB" id="A0A1X6WZE8"/>
<dbReference type="EMBL" id="FWFG01000048">
    <property type="protein sequence ID" value="SLM90507.1"/>
    <property type="molecule type" value="Genomic_DNA"/>
</dbReference>
<protein>
    <submittedName>
        <fullName evidence="1">Uncharacterized protein</fullName>
    </submittedName>
</protein>
<proteinExistence type="predicted"/>
<name>A0A1X6WZE8_9MICO</name>
<reference evidence="1 2" key="1">
    <citation type="submission" date="2017-02" db="EMBL/GenBank/DDBJ databases">
        <authorList>
            <person name="Peterson S.W."/>
        </authorList>
    </citation>
    <scope>NUCLEOTIDE SEQUENCE [LARGE SCALE GENOMIC DNA]</scope>
    <source>
        <strain evidence="1 2">CIP104813</strain>
    </source>
</reference>